<proteinExistence type="predicted"/>
<evidence type="ECO:0000313" key="1">
    <source>
        <dbReference type="EMBL" id="VAX39043.1"/>
    </source>
</evidence>
<reference evidence="1" key="1">
    <citation type="submission" date="2018-06" db="EMBL/GenBank/DDBJ databases">
        <authorList>
            <person name="Zhirakovskaya E."/>
        </authorList>
    </citation>
    <scope>NUCLEOTIDE SEQUENCE</scope>
</reference>
<name>A0A3B1DQA6_9ZZZZ</name>
<sequence length="87" mass="10185">MICMETNILTRTQCLTHQLPEDQMSPIGLVCPRCKERLYTNEPTGRCRSYWESQPPAYSLDREPCFVYTIMWDDFQIRSLHPPGANC</sequence>
<gene>
    <name evidence="1" type="ORF">MNBD_PLANCTO02-1738</name>
</gene>
<dbReference type="EMBL" id="UOGL01000287">
    <property type="protein sequence ID" value="VAX39043.1"/>
    <property type="molecule type" value="Genomic_DNA"/>
</dbReference>
<protein>
    <submittedName>
        <fullName evidence="1">Uncharacterized protein</fullName>
    </submittedName>
</protein>
<organism evidence="1">
    <name type="scientific">hydrothermal vent metagenome</name>
    <dbReference type="NCBI Taxonomy" id="652676"/>
    <lineage>
        <taxon>unclassified sequences</taxon>
        <taxon>metagenomes</taxon>
        <taxon>ecological metagenomes</taxon>
    </lineage>
</organism>
<accession>A0A3B1DQA6</accession>
<dbReference type="AlphaFoldDB" id="A0A3B1DQA6"/>